<dbReference type="OrthoDB" id="6257981at2759"/>
<dbReference type="InterPro" id="IPR000217">
    <property type="entry name" value="Tubulin"/>
</dbReference>
<proteinExistence type="inferred from homology"/>
<keyword evidence="5" id="KW-0342">GTP-binding</keyword>
<dbReference type="WBParaSite" id="ECPE_0000881901-mRNA-1">
    <property type="protein sequence ID" value="ECPE_0000881901-mRNA-1"/>
    <property type="gene ID" value="ECPE_0000881901"/>
</dbReference>
<evidence type="ECO:0000256" key="6">
    <source>
        <dbReference type="ARBA" id="ARBA00049117"/>
    </source>
</evidence>
<dbReference type="SUPFAM" id="SSF55307">
    <property type="entry name" value="Tubulin C-terminal domain-like"/>
    <property type="match status" value="1"/>
</dbReference>
<comment type="catalytic activity">
    <reaction evidence="6">
        <text>GTP + H2O = GDP + phosphate + H(+)</text>
        <dbReference type="Rhea" id="RHEA:19669"/>
        <dbReference type="ChEBI" id="CHEBI:15377"/>
        <dbReference type="ChEBI" id="CHEBI:15378"/>
        <dbReference type="ChEBI" id="CHEBI:37565"/>
        <dbReference type="ChEBI" id="CHEBI:43474"/>
        <dbReference type="ChEBI" id="CHEBI:58189"/>
    </reaction>
    <physiologicalReaction direction="left-to-right" evidence="6">
        <dbReference type="Rhea" id="RHEA:19670"/>
    </physiologicalReaction>
</comment>
<dbReference type="GO" id="GO:0005525">
    <property type="term" value="F:GTP binding"/>
    <property type="evidence" value="ECO:0007669"/>
    <property type="project" value="UniProtKB-KW"/>
</dbReference>
<evidence type="ECO:0000313" key="11">
    <source>
        <dbReference type="WBParaSite" id="ECPE_0000881901-mRNA-1"/>
    </source>
</evidence>
<dbReference type="EMBL" id="UZAN01046470">
    <property type="protein sequence ID" value="VDP84203.1"/>
    <property type="molecule type" value="Genomic_DNA"/>
</dbReference>
<name>A0A183APA8_9TREM</name>
<dbReference type="PRINTS" id="PR01162">
    <property type="entry name" value="ALPHATUBULIN"/>
</dbReference>
<keyword evidence="2" id="KW-0493">Microtubule</keyword>
<evidence type="ECO:0000259" key="8">
    <source>
        <dbReference type="Pfam" id="PF03953"/>
    </source>
</evidence>
<keyword evidence="10" id="KW-1185">Reference proteome</keyword>
<evidence type="ECO:0000256" key="5">
    <source>
        <dbReference type="ARBA" id="ARBA00023134"/>
    </source>
</evidence>
<keyword evidence="3" id="KW-0547">Nucleotide-binding</keyword>
<evidence type="ECO:0000256" key="4">
    <source>
        <dbReference type="ARBA" id="ARBA00022801"/>
    </source>
</evidence>
<comment type="similarity">
    <text evidence="1">Belongs to the tubulin family.</text>
</comment>
<protein>
    <submittedName>
        <fullName evidence="11">Tubulin_C domain-containing protein</fullName>
    </submittedName>
</protein>
<dbReference type="PANTHER" id="PTHR11588">
    <property type="entry name" value="TUBULIN"/>
    <property type="match status" value="1"/>
</dbReference>
<feature type="domain" description="Tubulin/FtsZ 2-layer sandwich" evidence="8">
    <location>
        <begin position="2"/>
        <end position="99"/>
    </location>
</feature>
<evidence type="ECO:0000256" key="2">
    <source>
        <dbReference type="ARBA" id="ARBA00022701"/>
    </source>
</evidence>
<dbReference type="GO" id="GO:0005200">
    <property type="term" value="F:structural constituent of cytoskeleton"/>
    <property type="evidence" value="ECO:0007669"/>
    <property type="project" value="InterPro"/>
</dbReference>
<evidence type="ECO:0000313" key="10">
    <source>
        <dbReference type="Proteomes" id="UP000272942"/>
    </source>
</evidence>
<organism evidence="11">
    <name type="scientific">Echinostoma caproni</name>
    <dbReference type="NCBI Taxonomy" id="27848"/>
    <lineage>
        <taxon>Eukaryota</taxon>
        <taxon>Metazoa</taxon>
        <taxon>Spiralia</taxon>
        <taxon>Lophotrochozoa</taxon>
        <taxon>Platyhelminthes</taxon>
        <taxon>Trematoda</taxon>
        <taxon>Digenea</taxon>
        <taxon>Plagiorchiida</taxon>
        <taxon>Echinostomata</taxon>
        <taxon>Echinostomatoidea</taxon>
        <taxon>Echinostomatidae</taxon>
        <taxon>Echinostoma</taxon>
    </lineage>
</organism>
<dbReference type="InterPro" id="IPR018316">
    <property type="entry name" value="Tubulin/FtsZ_2-layer-sand-dom"/>
</dbReference>
<gene>
    <name evidence="9" type="ORF">ECPE_LOCUS8793</name>
</gene>
<evidence type="ECO:0000256" key="3">
    <source>
        <dbReference type="ARBA" id="ARBA00022741"/>
    </source>
</evidence>
<sequence>MQDLTMALFSPSTQLLTGDPSKTHVLACALLCRGDIAVHEIKNAVTKLKQKGLVHLVPWCPTGFKIGLCLQPPTYVPQSGLGQANRSVVGLYNSTLIVTPIRAVTHKVTQLSRKRAFVHWYLQEGLEEGELTEAQEGIQMLLADFQNLGREFHVMQKRLLCCYDEEGFCAWVLEHGMPANKNDIPEAYSPEEDFGSPNNLSIDGDVDALQSDSLNQANMAGYYQPDALLGKHSPVSLTRSYG</sequence>
<dbReference type="InterPro" id="IPR023123">
    <property type="entry name" value="Tubulin_C"/>
</dbReference>
<evidence type="ECO:0000256" key="1">
    <source>
        <dbReference type="ARBA" id="ARBA00009636"/>
    </source>
</evidence>
<keyword evidence="4" id="KW-0378">Hydrolase</keyword>
<dbReference type="GO" id="GO:0016787">
    <property type="term" value="F:hydrolase activity"/>
    <property type="evidence" value="ECO:0007669"/>
    <property type="project" value="UniProtKB-KW"/>
</dbReference>
<dbReference type="Gene3D" id="1.10.287.600">
    <property type="entry name" value="Helix hairpin bin"/>
    <property type="match status" value="1"/>
</dbReference>
<accession>A0A183APA8</accession>
<reference evidence="11" key="1">
    <citation type="submission" date="2016-06" db="UniProtKB">
        <authorList>
            <consortium name="WormBaseParasite"/>
        </authorList>
    </citation>
    <scope>IDENTIFICATION</scope>
</reference>
<dbReference type="GO" id="GO:0005874">
    <property type="term" value="C:microtubule"/>
    <property type="evidence" value="ECO:0007669"/>
    <property type="project" value="UniProtKB-KW"/>
</dbReference>
<dbReference type="Pfam" id="PF03953">
    <property type="entry name" value="Tubulin_C"/>
    <property type="match status" value="1"/>
</dbReference>
<dbReference type="Proteomes" id="UP000272942">
    <property type="component" value="Unassembled WGS sequence"/>
</dbReference>
<feature type="region of interest" description="Disordered" evidence="7">
    <location>
        <begin position="183"/>
        <end position="202"/>
    </location>
</feature>
<reference evidence="9 10" key="2">
    <citation type="submission" date="2018-11" db="EMBL/GenBank/DDBJ databases">
        <authorList>
            <consortium name="Pathogen Informatics"/>
        </authorList>
    </citation>
    <scope>NUCLEOTIDE SEQUENCE [LARGE SCALE GENOMIC DNA]</scope>
    <source>
        <strain evidence="9 10">Egypt</strain>
    </source>
</reference>
<dbReference type="AlphaFoldDB" id="A0A183APA8"/>
<dbReference type="GO" id="GO:0007017">
    <property type="term" value="P:microtubule-based process"/>
    <property type="evidence" value="ECO:0007669"/>
    <property type="project" value="InterPro"/>
</dbReference>
<dbReference type="InterPro" id="IPR037103">
    <property type="entry name" value="Tubulin/FtsZ-like_C"/>
</dbReference>
<evidence type="ECO:0000256" key="7">
    <source>
        <dbReference type="SAM" id="MobiDB-lite"/>
    </source>
</evidence>
<dbReference type="Gene3D" id="3.30.1330.20">
    <property type="entry name" value="Tubulin/FtsZ, C-terminal domain"/>
    <property type="match status" value="1"/>
</dbReference>
<dbReference type="InterPro" id="IPR002452">
    <property type="entry name" value="Alpha_tubulin"/>
</dbReference>
<dbReference type="InterPro" id="IPR008280">
    <property type="entry name" value="Tub_FtsZ_C"/>
</dbReference>
<evidence type="ECO:0000313" key="9">
    <source>
        <dbReference type="EMBL" id="VDP84203.1"/>
    </source>
</evidence>